<gene>
    <name evidence="1" type="ORF">CLOBOL_06379</name>
</gene>
<dbReference type="EMBL" id="ABCC02000050">
    <property type="protein sequence ID" value="EDP13340.1"/>
    <property type="molecule type" value="Genomic_DNA"/>
</dbReference>
<accession>A8S2Q9</accession>
<sequence length="36" mass="4194">MRIEFMASALTGIGCECMECKFMECKFMESRHTDRA</sequence>
<dbReference type="HOGENOM" id="CLU_3355414_0_0_9"/>
<reference evidence="1 2" key="1">
    <citation type="submission" date="2007-08" db="EMBL/GenBank/DDBJ databases">
        <authorList>
            <person name="Fulton L."/>
            <person name="Clifton S."/>
            <person name="Fulton B."/>
            <person name="Xu J."/>
            <person name="Minx P."/>
            <person name="Pepin K.H."/>
            <person name="Johnson M."/>
            <person name="Thiruvilangam P."/>
            <person name="Bhonagiri V."/>
            <person name="Nash W.E."/>
            <person name="Mardis E.R."/>
            <person name="Wilson R.K."/>
        </authorList>
    </citation>
    <scope>NUCLEOTIDE SEQUENCE [LARGE SCALE GENOMIC DNA]</scope>
    <source>
        <strain evidence="2">ATCC BAA-613 / DSM 15670 / CCUG 46953 / JCM 12243 / WAL 16351</strain>
    </source>
</reference>
<dbReference type="AlphaFoldDB" id="A8S2Q9"/>
<comment type="caution">
    <text evidence="1">The sequence shown here is derived from an EMBL/GenBank/DDBJ whole genome shotgun (WGS) entry which is preliminary data.</text>
</comment>
<dbReference type="PROSITE" id="PS51257">
    <property type="entry name" value="PROKAR_LIPOPROTEIN"/>
    <property type="match status" value="1"/>
</dbReference>
<dbReference type="PaxDb" id="411902-CLOBOL_06379"/>
<reference evidence="1 2" key="2">
    <citation type="submission" date="2007-09" db="EMBL/GenBank/DDBJ databases">
        <title>Draft genome sequence of Clostridium bolteae (ATCC BAA-613).</title>
        <authorList>
            <person name="Sudarsanam P."/>
            <person name="Ley R."/>
            <person name="Guruge J."/>
            <person name="Turnbaugh P.J."/>
            <person name="Mahowald M."/>
            <person name="Liep D."/>
            <person name="Gordon J."/>
        </authorList>
    </citation>
    <scope>NUCLEOTIDE SEQUENCE [LARGE SCALE GENOMIC DNA]</scope>
    <source>
        <strain evidence="2">ATCC BAA-613 / DSM 15670 / CCUG 46953 / JCM 12243 / WAL 16351</strain>
    </source>
</reference>
<organism evidence="1 2">
    <name type="scientific">Enterocloster bolteae (strain ATCC BAA-613 / DSM 15670 / CCUG 46953 / JCM 12243 / WAL 16351)</name>
    <name type="common">Clostridium bolteae</name>
    <dbReference type="NCBI Taxonomy" id="411902"/>
    <lineage>
        <taxon>Bacteria</taxon>
        <taxon>Bacillati</taxon>
        <taxon>Bacillota</taxon>
        <taxon>Clostridia</taxon>
        <taxon>Lachnospirales</taxon>
        <taxon>Lachnospiraceae</taxon>
        <taxon>Enterocloster</taxon>
    </lineage>
</organism>
<dbReference type="Proteomes" id="UP000005396">
    <property type="component" value="Unassembled WGS sequence"/>
</dbReference>
<protein>
    <submittedName>
        <fullName evidence="1">Uncharacterized protein</fullName>
    </submittedName>
</protein>
<evidence type="ECO:0000313" key="2">
    <source>
        <dbReference type="Proteomes" id="UP000005396"/>
    </source>
</evidence>
<proteinExistence type="predicted"/>
<name>A8S2Q9_ENTBW</name>
<evidence type="ECO:0000313" key="1">
    <source>
        <dbReference type="EMBL" id="EDP13340.1"/>
    </source>
</evidence>